<accession>A0A8H3IZ53</accession>
<protein>
    <recommendedName>
        <fullName evidence="5">Actin-like ATPase domain-containing protein</fullName>
    </recommendedName>
</protein>
<evidence type="ECO:0000256" key="1">
    <source>
        <dbReference type="ARBA" id="ARBA00022741"/>
    </source>
</evidence>
<dbReference type="Pfam" id="PF00012">
    <property type="entry name" value="HSP70"/>
    <property type="match status" value="1"/>
</dbReference>
<keyword evidence="4" id="KW-1185">Reference proteome</keyword>
<dbReference type="GO" id="GO:0005524">
    <property type="term" value="F:ATP binding"/>
    <property type="evidence" value="ECO:0007669"/>
    <property type="project" value="UniProtKB-KW"/>
</dbReference>
<dbReference type="EMBL" id="CAJPDS010000074">
    <property type="protein sequence ID" value="CAF9934329.1"/>
    <property type="molecule type" value="Genomic_DNA"/>
</dbReference>
<name>A0A8H3IZ53_9LECA</name>
<dbReference type="Proteomes" id="UP000664521">
    <property type="component" value="Unassembled WGS sequence"/>
</dbReference>
<keyword evidence="2" id="KW-0067">ATP-binding</keyword>
<gene>
    <name evidence="3" type="ORF">HETSPECPRED_009185</name>
</gene>
<evidence type="ECO:0000313" key="4">
    <source>
        <dbReference type="Proteomes" id="UP000664521"/>
    </source>
</evidence>
<keyword evidence="1" id="KW-0547">Nucleotide-binding</keyword>
<comment type="caution">
    <text evidence="3">The sequence shown here is derived from an EMBL/GenBank/DDBJ whole genome shotgun (WGS) entry which is preliminary data.</text>
</comment>
<dbReference type="CDD" id="cd10170">
    <property type="entry name" value="ASKHA_NBD_HSP70"/>
    <property type="match status" value="1"/>
</dbReference>
<dbReference type="GO" id="GO:0140662">
    <property type="term" value="F:ATP-dependent protein folding chaperone"/>
    <property type="evidence" value="ECO:0007669"/>
    <property type="project" value="InterPro"/>
</dbReference>
<organism evidence="3 4">
    <name type="scientific">Heterodermia speciosa</name>
    <dbReference type="NCBI Taxonomy" id="116794"/>
    <lineage>
        <taxon>Eukaryota</taxon>
        <taxon>Fungi</taxon>
        <taxon>Dikarya</taxon>
        <taxon>Ascomycota</taxon>
        <taxon>Pezizomycotina</taxon>
        <taxon>Lecanoromycetes</taxon>
        <taxon>OSLEUM clade</taxon>
        <taxon>Lecanoromycetidae</taxon>
        <taxon>Caliciales</taxon>
        <taxon>Physciaceae</taxon>
        <taxon>Heterodermia</taxon>
    </lineage>
</organism>
<evidence type="ECO:0000313" key="3">
    <source>
        <dbReference type="EMBL" id="CAF9934329.1"/>
    </source>
</evidence>
<dbReference type="PANTHER" id="PTHR14187">
    <property type="entry name" value="ALPHA KINASE/ELONGATION FACTOR 2 KINASE"/>
    <property type="match status" value="1"/>
</dbReference>
<dbReference type="OrthoDB" id="2963168at2759"/>
<dbReference type="PRINTS" id="PR00301">
    <property type="entry name" value="HEATSHOCK70"/>
</dbReference>
<dbReference type="InterPro" id="IPR043129">
    <property type="entry name" value="ATPase_NBD"/>
</dbReference>
<evidence type="ECO:0008006" key="5">
    <source>
        <dbReference type="Google" id="ProtNLM"/>
    </source>
</evidence>
<dbReference type="InterPro" id="IPR013126">
    <property type="entry name" value="Hsp_70_fam"/>
</dbReference>
<proteinExistence type="predicted"/>
<dbReference type="PANTHER" id="PTHR14187:SF5">
    <property type="entry name" value="HEAT SHOCK 70 KDA PROTEIN 12A"/>
    <property type="match status" value="1"/>
</dbReference>
<dbReference type="Gene3D" id="3.90.640.10">
    <property type="entry name" value="Actin, Chain A, domain 4"/>
    <property type="match status" value="1"/>
</dbReference>
<reference evidence="3" key="1">
    <citation type="submission" date="2021-03" db="EMBL/GenBank/DDBJ databases">
        <authorList>
            <person name="Tagirdzhanova G."/>
        </authorList>
    </citation>
    <scope>NUCLEOTIDE SEQUENCE</scope>
</reference>
<dbReference type="SUPFAM" id="SSF53067">
    <property type="entry name" value="Actin-like ATPase domain"/>
    <property type="match status" value="2"/>
</dbReference>
<dbReference type="AlphaFoldDB" id="A0A8H3IZ53"/>
<evidence type="ECO:0000256" key="2">
    <source>
        <dbReference type="ARBA" id="ARBA00022840"/>
    </source>
</evidence>
<sequence>MEKFHRIVVGIDFGTTYTAVGWADTSNPNQVEIIKNWPTAGQLVGAQAPSEIAYDEENPQEYSWGYNISPRARKVKWFKLGLEVEQEVLRLPPGLTAADVVHDYLAGIYKHIMTTLYRRFDQGVMQMTTIDFVLTVPAIWSDGAKKKTEDAAIRAGLGNEHNLQLLSEPESAAIFTLRSLENSNSYTQIRVHDRIVVCDAGGGTVDLISYDIQSIQPNLSVVECAAGTGDFCGSTFIDREFEKLFTKRMGHHYGNVSLVNRQQTVKNFESTKTAFRDDPSQKTFYVNVPTVGTLEDAGVYGGNFEITREEMRTLFDPIVDQIIQLIGLQVQTISQGSSQQQGAPVRVNAILLVGGFGESEYLYQRVQSWATQLGIQVIQPREAATAIVRGAVMKGLEPKEGPKTQIVRRARRSYGVPVDHPFIEGKHHEQDAMYQSQTGQKLARNQISWFIRKGQVMADDQTFNHRFHRPFRTLTTWRDTLVCCDSDPPPPRMQPPVQKLCAITSDLTHIKKSGAGFKRKWRGLKPYYVAEYDIEMGVRNGAQLVFGLKYREQRFGVASVEFE</sequence>
<dbReference type="Gene3D" id="3.30.420.40">
    <property type="match status" value="2"/>
</dbReference>